<evidence type="ECO:0000313" key="3">
    <source>
        <dbReference type="EMBL" id="OQS05620.1"/>
    </source>
</evidence>
<evidence type="ECO:0000313" key="4">
    <source>
        <dbReference type="Proteomes" id="UP000243217"/>
    </source>
</evidence>
<dbReference type="Proteomes" id="UP000243217">
    <property type="component" value="Unassembled WGS sequence"/>
</dbReference>
<evidence type="ECO:0000256" key="1">
    <source>
        <dbReference type="SAM" id="MobiDB-lite"/>
    </source>
</evidence>
<comment type="caution">
    <text evidence="3">The sequence shown here is derived from an EMBL/GenBank/DDBJ whole genome shotgun (WGS) entry which is preliminary data.</text>
</comment>
<evidence type="ECO:0000256" key="2">
    <source>
        <dbReference type="SAM" id="Phobius"/>
    </source>
</evidence>
<dbReference type="EMBL" id="JNBS01000438">
    <property type="protein sequence ID" value="OQS05620.1"/>
    <property type="molecule type" value="Genomic_DNA"/>
</dbReference>
<name>A0A1W0A6G9_9STRA</name>
<keyword evidence="4" id="KW-1185">Reference proteome</keyword>
<evidence type="ECO:0008006" key="5">
    <source>
        <dbReference type="Google" id="ProtNLM"/>
    </source>
</evidence>
<keyword evidence="2" id="KW-0812">Transmembrane</keyword>
<keyword evidence="2" id="KW-1133">Transmembrane helix</keyword>
<protein>
    <recommendedName>
        <fullName evidence="5">Selenoprotein S</fullName>
    </recommendedName>
</protein>
<sequence>MGPIAELLKSRGLILLGLLALGLYLMDLVNEAIVFMQNYGWFVLFGAIFIYKIDDMLGELLFQWDIERSLQAANDPNRVDILRVEARKVRERQQHELEAQSKARKEAMATKKKEQLTKTHEESNDTDYNPLMGSSSGSRFKPSGFQRPSCGSCR</sequence>
<dbReference type="AlphaFoldDB" id="A0A1W0A6G9"/>
<proteinExistence type="predicted"/>
<dbReference type="OrthoDB" id="75792at2759"/>
<organism evidence="3 4">
    <name type="scientific">Thraustotheca clavata</name>
    <dbReference type="NCBI Taxonomy" id="74557"/>
    <lineage>
        <taxon>Eukaryota</taxon>
        <taxon>Sar</taxon>
        <taxon>Stramenopiles</taxon>
        <taxon>Oomycota</taxon>
        <taxon>Saprolegniomycetes</taxon>
        <taxon>Saprolegniales</taxon>
        <taxon>Achlyaceae</taxon>
        <taxon>Thraustotheca</taxon>
    </lineage>
</organism>
<feature type="region of interest" description="Disordered" evidence="1">
    <location>
        <begin position="91"/>
        <end position="154"/>
    </location>
</feature>
<gene>
    <name evidence="3" type="ORF">THRCLA_02281</name>
</gene>
<reference evidence="3 4" key="1">
    <citation type="journal article" date="2014" name="Genome Biol. Evol.">
        <title>The secreted proteins of Achlya hypogyna and Thraustotheca clavata identify the ancestral oomycete secretome and reveal gene acquisitions by horizontal gene transfer.</title>
        <authorList>
            <person name="Misner I."/>
            <person name="Blouin N."/>
            <person name="Leonard G."/>
            <person name="Richards T.A."/>
            <person name="Lane C.E."/>
        </authorList>
    </citation>
    <scope>NUCLEOTIDE SEQUENCE [LARGE SCALE GENOMIC DNA]</scope>
    <source>
        <strain evidence="3 4">ATCC 34112</strain>
    </source>
</reference>
<feature type="compositionally biased region" description="Basic and acidic residues" evidence="1">
    <location>
        <begin position="91"/>
        <end position="123"/>
    </location>
</feature>
<keyword evidence="2" id="KW-0472">Membrane</keyword>
<feature type="transmembrane region" description="Helical" evidence="2">
    <location>
        <begin position="7"/>
        <end position="26"/>
    </location>
</feature>
<accession>A0A1W0A6G9</accession>